<accession>A0A381VSA9</accession>
<dbReference type="EMBL" id="UINC01009643">
    <property type="protein sequence ID" value="SVA43200.1"/>
    <property type="molecule type" value="Genomic_DNA"/>
</dbReference>
<evidence type="ECO:0000313" key="7">
    <source>
        <dbReference type="EMBL" id="SVA43200.1"/>
    </source>
</evidence>
<dbReference type="InterPro" id="IPR022791">
    <property type="entry name" value="L-PG_synthase/AglD"/>
</dbReference>
<organism evidence="7">
    <name type="scientific">marine metagenome</name>
    <dbReference type="NCBI Taxonomy" id="408172"/>
    <lineage>
        <taxon>unclassified sequences</taxon>
        <taxon>metagenomes</taxon>
        <taxon>ecological metagenomes</taxon>
    </lineage>
</organism>
<evidence type="ECO:0000256" key="5">
    <source>
        <dbReference type="ARBA" id="ARBA00023136"/>
    </source>
</evidence>
<keyword evidence="5 6" id="KW-0472">Membrane</keyword>
<evidence type="ECO:0000256" key="4">
    <source>
        <dbReference type="ARBA" id="ARBA00022989"/>
    </source>
</evidence>
<feature type="transmembrane region" description="Helical" evidence="6">
    <location>
        <begin position="156"/>
        <end position="177"/>
    </location>
</feature>
<dbReference type="AlphaFoldDB" id="A0A381VSA9"/>
<keyword evidence="4 6" id="KW-1133">Transmembrane helix</keyword>
<comment type="subcellular location">
    <subcellularLocation>
        <location evidence="1">Cell membrane</location>
        <topology evidence="1">Multi-pass membrane protein</topology>
    </subcellularLocation>
</comment>
<feature type="transmembrane region" description="Helical" evidence="6">
    <location>
        <begin position="189"/>
        <end position="208"/>
    </location>
</feature>
<sequence>LFLVTLSLIPIFIKWNFLLKNCEIEVPLAKSLAVFLSGLAFDITPGKIGALMKSQILKISSDIPRAKTAPVVLVEKMYDLIGAIVASIIGIIILGVYPHLIVIAVFILAVIFFFMFYRPASELFFKRITKTKFLSKYIESISESYEIVQKSTNVKVATICILLAVSYWFIISIAVYYTLIAFDINMLDYFKVLAIYATSSLLGAISFIPGGIGITEGTLTGLLTLEGIEISTALILSVMIRVLTLWYLVCIGFIALKFTGAFILRTDPN</sequence>
<evidence type="ECO:0000256" key="3">
    <source>
        <dbReference type="ARBA" id="ARBA00022692"/>
    </source>
</evidence>
<gene>
    <name evidence="7" type="ORF">METZ01_LOCUS96054</name>
</gene>
<evidence type="ECO:0000256" key="6">
    <source>
        <dbReference type="SAM" id="Phobius"/>
    </source>
</evidence>
<evidence type="ECO:0000256" key="1">
    <source>
        <dbReference type="ARBA" id="ARBA00004651"/>
    </source>
</evidence>
<feature type="transmembrane region" description="Helical" evidence="6">
    <location>
        <begin position="77"/>
        <end position="94"/>
    </location>
</feature>
<dbReference type="NCBIfam" id="TIGR00374">
    <property type="entry name" value="flippase-like domain"/>
    <property type="match status" value="1"/>
</dbReference>
<evidence type="ECO:0000256" key="2">
    <source>
        <dbReference type="ARBA" id="ARBA00022475"/>
    </source>
</evidence>
<protein>
    <submittedName>
        <fullName evidence="7">Uncharacterized protein</fullName>
    </submittedName>
</protein>
<dbReference type="GO" id="GO:0005886">
    <property type="term" value="C:plasma membrane"/>
    <property type="evidence" value="ECO:0007669"/>
    <property type="project" value="UniProtKB-SubCell"/>
</dbReference>
<dbReference type="Pfam" id="PF03706">
    <property type="entry name" value="LPG_synthase_TM"/>
    <property type="match status" value="1"/>
</dbReference>
<reference evidence="7" key="1">
    <citation type="submission" date="2018-05" db="EMBL/GenBank/DDBJ databases">
        <authorList>
            <person name="Lanie J.A."/>
            <person name="Ng W.-L."/>
            <person name="Kazmierczak K.M."/>
            <person name="Andrzejewski T.M."/>
            <person name="Davidsen T.M."/>
            <person name="Wayne K.J."/>
            <person name="Tettelin H."/>
            <person name="Glass J.I."/>
            <person name="Rusch D."/>
            <person name="Podicherti R."/>
            <person name="Tsui H.-C.T."/>
            <person name="Winkler M.E."/>
        </authorList>
    </citation>
    <scope>NUCLEOTIDE SEQUENCE</scope>
</reference>
<name>A0A381VSA9_9ZZZZ</name>
<dbReference type="PANTHER" id="PTHR39087:SF2">
    <property type="entry name" value="UPF0104 MEMBRANE PROTEIN MJ1595"/>
    <property type="match status" value="1"/>
</dbReference>
<keyword evidence="3 6" id="KW-0812">Transmembrane</keyword>
<keyword evidence="2" id="KW-1003">Cell membrane</keyword>
<feature type="transmembrane region" description="Helical" evidence="6">
    <location>
        <begin position="246"/>
        <end position="264"/>
    </location>
</feature>
<dbReference type="PANTHER" id="PTHR39087">
    <property type="entry name" value="UPF0104 MEMBRANE PROTEIN MJ1595"/>
    <property type="match status" value="1"/>
</dbReference>
<proteinExistence type="predicted"/>
<feature type="non-terminal residue" evidence="7">
    <location>
        <position position="1"/>
    </location>
</feature>